<reference evidence="4" key="1">
    <citation type="submission" date="2016-09" db="EMBL/GenBank/DDBJ databases">
        <title>Genome sequence of Chlorobaculum limnaeum.</title>
        <authorList>
            <person name="Liu Z."/>
            <person name="Tank M."/>
            <person name="Bryant D.A."/>
        </authorList>
    </citation>
    <scope>NUCLEOTIDE SEQUENCE [LARGE SCALE GENOMIC DNA]</scope>
    <source>
        <strain evidence="4">DSM 1677</strain>
    </source>
</reference>
<name>A0A1D8CY39_CHLLM</name>
<evidence type="ECO:0000256" key="2">
    <source>
        <dbReference type="ARBA" id="ARBA00023002"/>
    </source>
</evidence>
<proteinExistence type="inferred from homology"/>
<dbReference type="PANTHER" id="PTHR43673:SF10">
    <property type="entry name" value="NADH DEHYDROGENASE_NAD(P)H NITROREDUCTASE XCC3605-RELATED"/>
    <property type="match status" value="1"/>
</dbReference>
<dbReference type="RefSeq" id="WP_069808445.1">
    <property type="nucleotide sequence ID" value="NZ_CP017305.1"/>
</dbReference>
<keyword evidence="5" id="KW-1185">Reference proteome</keyword>
<dbReference type="KEGG" id="clz:BIU88_00175"/>
<feature type="domain" description="Nitroreductase" evidence="3">
    <location>
        <begin position="64"/>
        <end position="150"/>
    </location>
</feature>
<evidence type="ECO:0000313" key="5">
    <source>
        <dbReference type="Proteomes" id="UP000095185"/>
    </source>
</evidence>
<protein>
    <submittedName>
        <fullName evidence="4">Nitroreductase</fullName>
    </submittedName>
</protein>
<dbReference type="InterPro" id="IPR029479">
    <property type="entry name" value="Nitroreductase"/>
</dbReference>
<evidence type="ECO:0000313" key="4">
    <source>
        <dbReference type="EMBL" id="AOS82713.1"/>
    </source>
</evidence>
<accession>A0A1D8CY39</accession>
<comment type="similarity">
    <text evidence="1">Belongs to the nitroreductase family.</text>
</comment>
<gene>
    <name evidence="4" type="ORF">BIU88_00175</name>
</gene>
<dbReference type="Pfam" id="PF00881">
    <property type="entry name" value="Nitroreductase"/>
    <property type="match status" value="2"/>
</dbReference>
<sequence length="172" mass="19076">MTTLHNLVETRKSVRGYDASRPVAPEILKRVLDAGRLAPSAKNLQPWKFLLVSSPGMLAKVRPCYERDWFHEAPHILVVTGNRAEAWVRPSDGWNSLETDLAIAMDHLILAAHAEGLATCWISAFDPAKLREALGLGHAEEVFAITPLGYASADAQTRPKIRKPLDEVVRHL</sequence>
<evidence type="ECO:0000256" key="1">
    <source>
        <dbReference type="ARBA" id="ARBA00007118"/>
    </source>
</evidence>
<dbReference type="CDD" id="cd20609">
    <property type="entry name" value="nitroreductase"/>
    <property type="match status" value="1"/>
</dbReference>
<dbReference type="STRING" id="274537.BIU88_00175"/>
<organism evidence="4 5">
    <name type="scientific">Chlorobaculum limnaeum</name>
    <dbReference type="NCBI Taxonomy" id="274537"/>
    <lineage>
        <taxon>Bacteria</taxon>
        <taxon>Pseudomonadati</taxon>
        <taxon>Chlorobiota</taxon>
        <taxon>Chlorobiia</taxon>
        <taxon>Chlorobiales</taxon>
        <taxon>Chlorobiaceae</taxon>
        <taxon>Chlorobaculum</taxon>
    </lineage>
</organism>
<evidence type="ECO:0000259" key="3">
    <source>
        <dbReference type="Pfam" id="PF00881"/>
    </source>
</evidence>
<feature type="domain" description="Nitroreductase" evidence="3">
    <location>
        <begin position="9"/>
        <end position="55"/>
    </location>
</feature>
<dbReference type="Gene3D" id="3.40.109.10">
    <property type="entry name" value="NADH Oxidase"/>
    <property type="match status" value="1"/>
</dbReference>
<dbReference type="AlphaFoldDB" id="A0A1D8CY39"/>
<dbReference type="Proteomes" id="UP000095185">
    <property type="component" value="Chromosome"/>
</dbReference>
<keyword evidence="2" id="KW-0560">Oxidoreductase</keyword>
<dbReference type="EMBL" id="CP017305">
    <property type="protein sequence ID" value="AOS82713.1"/>
    <property type="molecule type" value="Genomic_DNA"/>
</dbReference>
<dbReference type="InterPro" id="IPR000415">
    <property type="entry name" value="Nitroreductase-like"/>
</dbReference>
<dbReference type="PANTHER" id="PTHR43673">
    <property type="entry name" value="NAD(P)H NITROREDUCTASE YDGI-RELATED"/>
    <property type="match status" value="1"/>
</dbReference>
<dbReference type="SUPFAM" id="SSF55469">
    <property type="entry name" value="FMN-dependent nitroreductase-like"/>
    <property type="match status" value="1"/>
</dbReference>
<dbReference type="GO" id="GO:0016491">
    <property type="term" value="F:oxidoreductase activity"/>
    <property type="evidence" value="ECO:0007669"/>
    <property type="project" value="UniProtKB-KW"/>
</dbReference>
<dbReference type="OrthoDB" id="9809288at2"/>